<gene>
    <name evidence="7" type="primary">Klhdc9</name>
</gene>
<keyword evidence="2" id="KW-0677">Repeat</keyword>
<evidence type="ECO:0000313" key="6">
    <source>
        <dbReference type="Proteomes" id="UP000515203"/>
    </source>
</evidence>
<dbReference type="AlphaFoldDB" id="A0A6P6D6U5"/>
<dbReference type="OrthoDB" id="10251809at2759"/>
<dbReference type="Gene3D" id="2.120.10.80">
    <property type="entry name" value="Kelch-type beta propeller"/>
    <property type="match status" value="1"/>
</dbReference>
<evidence type="ECO:0000256" key="4">
    <source>
        <dbReference type="ARBA" id="ARBA00073370"/>
    </source>
</evidence>
<dbReference type="GO" id="GO:0030332">
    <property type="term" value="F:cyclin binding"/>
    <property type="evidence" value="ECO:0007669"/>
    <property type="project" value="TreeGrafter"/>
</dbReference>
<keyword evidence="5" id="KW-0812">Transmembrane</keyword>
<name>A0A6P6D6U5_OCTDE</name>
<feature type="transmembrane region" description="Helical" evidence="5">
    <location>
        <begin position="263"/>
        <end position="283"/>
    </location>
</feature>
<proteinExistence type="predicted"/>
<dbReference type="InterPro" id="IPR015915">
    <property type="entry name" value="Kelch-typ_b-propeller"/>
</dbReference>
<evidence type="ECO:0000256" key="1">
    <source>
        <dbReference type="ARBA" id="ARBA00022441"/>
    </source>
</evidence>
<dbReference type="InParanoid" id="A0A6P6D6U5"/>
<dbReference type="PANTHER" id="PTHR47196">
    <property type="entry name" value="KELCH DOMAIN-CONTAINING PROTEIN 9"/>
    <property type="match status" value="1"/>
</dbReference>
<evidence type="ECO:0000256" key="3">
    <source>
        <dbReference type="ARBA" id="ARBA00064733"/>
    </source>
</evidence>
<keyword evidence="5" id="KW-0472">Membrane</keyword>
<evidence type="ECO:0000313" key="7">
    <source>
        <dbReference type="RefSeq" id="XP_023555595.1"/>
    </source>
</evidence>
<keyword evidence="6" id="KW-1185">Reference proteome</keyword>
<keyword evidence="1" id="KW-0880">Kelch repeat</keyword>
<dbReference type="CTD" id="126823"/>
<dbReference type="FunFam" id="2.120.10.80:FF:000125">
    <property type="entry name" value="kelch domain-containing protein 9"/>
    <property type="match status" value="1"/>
</dbReference>
<dbReference type="FunCoup" id="A0A6P6D6U5">
    <property type="interactions" value="5"/>
</dbReference>
<sequence length="289" mass="30607">MAAATAPGGRTGGAGWTWRPVARDALVARAFHSCTELGGRFYLVGGLLAGGATAPSSDTVLFDPAGAQAVLLGVRGSAPRSHHDAAPVGGRWLCIVGGWDGSRRVATVAALDTERGAWEDWKPAPGNCSPAGLSSHTCTRLSDRELWVAGREGGVRTQRRFGSIYKLKLDPATRTYCYKEEGCRTASRSGHCAALLQTPGSHPGHQLLLFGGCNSAEPEVAGQWSHGKIKSLLSPQGTATCCPSLDRTACKACKQQTRVPTGAWWTAASLLFCGWTLCCAVWWRKSDQN</sequence>
<reference evidence="7" key="1">
    <citation type="submission" date="2025-08" db="UniProtKB">
        <authorList>
            <consortium name="RefSeq"/>
        </authorList>
    </citation>
    <scope>IDENTIFICATION</scope>
</reference>
<dbReference type="GeneID" id="101587744"/>
<evidence type="ECO:0000256" key="2">
    <source>
        <dbReference type="ARBA" id="ARBA00022737"/>
    </source>
</evidence>
<dbReference type="SUPFAM" id="SSF117281">
    <property type="entry name" value="Kelch motif"/>
    <property type="match status" value="1"/>
</dbReference>
<evidence type="ECO:0000256" key="5">
    <source>
        <dbReference type="SAM" id="Phobius"/>
    </source>
</evidence>
<protein>
    <recommendedName>
        <fullName evidence="4">Kelch domain-containing protein 9</fullName>
    </recommendedName>
</protein>
<dbReference type="Proteomes" id="UP000515203">
    <property type="component" value="Unplaced"/>
</dbReference>
<dbReference type="InterPro" id="IPR042941">
    <property type="entry name" value="KLDC9"/>
</dbReference>
<comment type="subunit">
    <text evidence="3">Interacts with CCNA1.</text>
</comment>
<organism evidence="6 7">
    <name type="scientific">Octodon degus</name>
    <name type="common">Degu</name>
    <name type="synonym">Sciurus degus</name>
    <dbReference type="NCBI Taxonomy" id="10160"/>
    <lineage>
        <taxon>Eukaryota</taxon>
        <taxon>Metazoa</taxon>
        <taxon>Chordata</taxon>
        <taxon>Craniata</taxon>
        <taxon>Vertebrata</taxon>
        <taxon>Euteleostomi</taxon>
        <taxon>Mammalia</taxon>
        <taxon>Eutheria</taxon>
        <taxon>Euarchontoglires</taxon>
        <taxon>Glires</taxon>
        <taxon>Rodentia</taxon>
        <taxon>Hystricomorpha</taxon>
        <taxon>Octodontidae</taxon>
        <taxon>Octodon</taxon>
    </lineage>
</organism>
<keyword evidence="5" id="KW-1133">Transmembrane helix</keyword>
<accession>A0A6P6D6U5</accession>
<dbReference type="PANTHER" id="PTHR47196:SF1">
    <property type="entry name" value="KELCH DOMAIN-CONTAINING PROTEIN 9"/>
    <property type="match status" value="1"/>
</dbReference>
<dbReference type="RefSeq" id="XP_023555595.1">
    <property type="nucleotide sequence ID" value="XM_023699827.1"/>
</dbReference>